<organism evidence="2 3">
    <name type="scientific">Solanum verrucosum</name>
    <dbReference type="NCBI Taxonomy" id="315347"/>
    <lineage>
        <taxon>Eukaryota</taxon>
        <taxon>Viridiplantae</taxon>
        <taxon>Streptophyta</taxon>
        <taxon>Embryophyta</taxon>
        <taxon>Tracheophyta</taxon>
        <taxon>Spermatophyta</taxon>
        <taxon>Magnoliopsida</taxon>
        <taxon>eudicotyledons</taxon>
        <taxon>Gunneridae</taxon>
        <taxon>Pentapetalae</taxon>
        <taxon>asterids</taxon>
        <taxon>lamiids</taxon>
        <taxon>Solanales</taxon>
        <taxon>Solanaceae</taxon>
        <taxon>Solanoideae</taxon>
        <taxon>Solaneae</taxon>
        <taxon>Solanum</taxon>
    </lineage>
</organism>
<name>A0AAF0UNK6_SOLVR</name>
<gene>
    <name evidence="2" type="ORF">MTR67_043150</name>
</gene>
<accession>A0AAF0UNK6</accession>
<feature type="region of interest" description="Disordered" evidence="1">
    <location>
        <begin position="1"/>
        <end position="78"/>
    </location>
</feature>
<evidence type="ECO:0000313" key="3">
    <source>
        <dbReference type="Proteomes" id="UP001234989"/>
    </source>
</evidence>
<evidence type="ECO:0000313" key="2">
    <source>
        <dbReference type="EMBL" id="WMV49765.1"/>
    </source>
</evidence>
<feature type="compositionally biased region" description="Pro residues" evidence="1">
    <location>
        <begin position="49"/>
        <end position="75"/>
    </location>
</feature>
<reference evidence="2" key="1">
    <citation type="submission" date="2023-08" db="EMBL/GenBank/DDBJ databases">
        <title>A de novo genome assembly of Solanum verrucosum Schlechtendal, a Mexican diploid species geographically isolated from the other diploid A-genome species in potato relatives.</title>
        <authorList>
            <person name="Hosaka K."/>
        </authorList>
    </citation>
    <scope>NUCLEOTIDE SEQUENCE</scope>
    <source>
        <tissue evidence="2">Young leaves</tissue>
    </source>
</reference>
<keyword evidence="3" id="KW-1185">Reference proteome</keyword>
<feature type="compositionally biased region" description="Basic and acidic residues" evidence="1">
    <location>
        <begin position="33"/>
        <end position="46"/>
    </location>
</feature>
<protein>
    <submittedName>
        <fullName evidence="2">Uncharacterized protein</fullName>
    </submittedName>
</protein>
<dbReference type="EMBL" id="CP133621">
    <property type="protein sequence ID" value="WMV49765.1"/>
    <property type="molecule type" value="Genomic_DNA"/>
</dbReference>
<dbReference type="PANTHER" id="PTHR33180:SF31">
    <property type="entry name" value="POLYPROTEIN PROTEIN"/>
    <property type="match status" value="1"/>
</dbReference>
<dbReference type="AlphaFoldDB" id="A0AAF0UNK6"/>
<proteinExistence type="predicted"/>
<dbReference type="PANTHER" id="PTHR33180">
    <property type="entry name" value="PHOTOSYSTEM II CP43 REACTION CENTER PROTEIN"/>
    <property type="match status" value="1"/>
</dbReference>
<feature type="compositionally biased region" description="Basic residues" evidence="1">
    <location>
        <begin position="1"/>
        <end position="16"/>
    </location>
</feature>
<sequence length="160" mass="18024">MARQYTRKTSSKRGKTQGKGARGANPSGGELSWRAELHSKSMHDLARMPVPPTPPPPPPPAPIVEQVPPVPPVQAAPPRSLNKLKVKALRTILEEKLLSTDGVVDWYLEVWNTIKFHKFEIFTKLRGSYIPTLVREFYVEYGKLVPKVKKKARSFKSVIM</sequence>
<evidence type="ECO:0000256" key="1">
    <source>
        <dbReference type="SAM" id="MobiDB-lite"/>
    </source>
</evidence>
<dbReference type="Proteomes" id="UP001234989">
    <property type="component" value="Chromosome 10"/>
</dbReference>